<feature type="compositionally biased region" description="Basic residues" evidence="1">
    <location>
        <begin position="31"/>
        <end position="40"/>
    </location>
</feature>
<evidence type="ECO:0000256" key="1">
    <source>
        <dbReference type="SAM" id="MobiDB-lite"/>
    </source>
</evidence>
<accession>A0A511MWM2</accession>
<dbReference type="AlphaFoldDB" id="A0A511MWM2"/>
<protein>
    <submittedName>
        <fullName evidence="2">Uncharacterized protein</fullName>
    </submittedName>
</protein>
<name>A0A511MWM2_DEIC1</name>
<feature type="region of interest" description="Disordered" evidence="1">
    <location>
        <begin position="1"/>
        <end position="48"/>
    </location>
</feature>
<sequence length="165" mass="19558">MSQPKKGPSTKQKKLPKKVQEAIQKNQQGKKWGRQVKKSHNRPELPQIKPDQVFKDRDGKSYTFSESALKRVAAHLLQKNKKQWRYRNFPFPVVGHNGNEIEVLFDFYVYDSNETIVRVILVVPNESRELWDRLGLFKKQFPMYTHEVWTPEVMAELLEKSWLGY</sequence>
<dbReference type="EMBL" id="BJXB01000002">
    <property type="protein sequence ID" value="GEM44960.1"/>
    <property type="molecule type" value="Genomic_DNA"/>
</dbReference>
<proteinExistence type="predicted"/>
<reference evidence="2 3" key="1">
    <citation type="submission" date="2019-07" db="EMBL/GenBank/DDBJ databases">
        <title>Whole genome shotgun sequence of Deinococcus cellulosilyticus NBRC 106333.</title>
        <authorList>
            <person name="Hosoyama A."/>
            <person name="Uohara A."/>
            <person name="Ohji S."/>
            <person name="Ichikawa N."/>
        </authorList>
    </citation>
    <scope>NUCLEOTIDE SEQUENCE [LARGE SCALE GENOMIC DNA]</scope>
    <source>
        <strain evidence="2 3">NBRC 106333</strain>
    </source>
</reference>
<dbReference type="Proteomes" id="UP000321306">
    <property type="component" value="Unassembled WGS sequence"/>
</dbReference>
<gene>
    <name evidence="2" type="ORF">DC3_05950</name>
</gene>
<evidence type="ECO:0000313" key="2">
    <source>
        <dbReference type="EMBL" id="GEM44960.1"/>
    </source>
</evidence>
<organism evidence="2 3">
    <name type="scientific">Deinococcus cellulosilyticus (strain DSM 18568 / NBRC 106333 / KACC 11606 / 5516J-15)</name>
    <dbReference type="NCBI Taxonomy" id="1223518"/>
    <lineage>
        <taxon>Bacteria</taxon>
        <taxon>Thermotogati</taxon>
        <taxon>Deinococcota</taxon>
        <taxon>Deinococci</taxon>
        <taxon>Deinococcales</taxon>
        <taxon>Deinococcaceae</taxon>
        <taxon>Deinococcus</taxon>
    </lineage>
</organism>
<dbReference type="OrthoDB" id="62166at2"/>
<evidence type="ECO:0000313" key="3">
    <source>
        <dbReference type="Proteomes" id="UP000321306"/>
    </source>
</evidence>
<dbReference type="RefSeq" id="WP_146882159.1">
    <property type="nucleotide sequence ID" value="NZ_BJXB01000002.1"/>
</dbReference>
<comment type="caution">
    <text evidence="2">The sequence shown here is derived from an EMBL/GenBank/DDBJ whole genome shotgun (WGS) entry which is preliminary data.</text>
</comment>
<keyword evidence="3" id="KW-1185">Reference proteome</keyword>